<protein>
    <submittedName>
        <fullName evidence="1">Uncharacterized protein</fullName>
    </submittedName>
</protein>
<gene>
    <name evidence="1" type="ORF">RHMOL_Rhmol09G0158000</name>
</gene>
<dbReference type="EMBL" id="CM046396">
    <property type="protein sequence ID" value="KAI8539139.1"/>
    <property type="molecule type" value="Genomic_DNA"/>
</dbReference>
<dbReference type="Proteomes" id="UP001062846">
    <property type="component" value="Chromosome 9"/>
</dbReference>
<proteinExistence type="predicted"/>
<evidence type="ECO:0000313" key="1">
    <source>
        <dbReference type="EMBL" id="KAI8539139.1"/>
    </source>
</evidence>
<accession>A0ACC0MF01</accession>
<evidence type="ECO:0000313" key="2">
    <source>
        <dbReference type="Proteomes" id="UP001062846"/>
    </source>
</evidence>
<sequence length="52" mass="5558">MGADSANEACGLFSGGKKGRLWGPRETIGGKPVRASLPLRVLWSTTFIHVMT</sequence>
<organism evidence="1 2">
    <name type="scientific">Rhododendron molle</name>
    <name type="common">Chinese azalea</name>
    <name type="synonym">Azalea mollis</name>
    <dbReference type="NCBI Taxonomy" id="49168"/>
    <lineage>
        <taxon>Eukaryota</taxon>
        <taxon>Viridiplantae</taxon>
        <taxon>Streptophyta</taxon>
        <taxon>Embryophyta</taxon>
        <taxon>Tracheophyta</taxon>
        <taxon>Spermatophyta</taxon>
        <taxon>Magnoliopsida</taxon>
        <taxon>eudicotyledons</taxon>
        <taxon>Gunneridae</taxon>
        <taxon>Pentapetalae</taxon>
        <taxon>asterids</taxon>
        <taxon>Ericales</taxon>
        <taxon>Ericaceae</taxon>
        <taxon>Ericoideae</taxon>
        <taxon>Rhodoreae</taxon>
        <taxon>Rhododendron</taxon>
    </lineage>
</organism>
<name>A0ACC0MF01_RHOML</name>
<reference evidence="1" key="1">
    <citation type="submission" date="2022-02" db="EMBL/GenBank/DDBJ databases">
        <title>Plant Genome Project.</title>
        <authorList>
            <person name="Zhang R.-G."/>
        </authorList>
    </citation>
    <scope>NUCLEOTIDE SEQUENCE</scope>
    <source>
        <strain evidence="1">AT1</strain>
    </source>
</reference>
<keyword evidence="2" id="KW-1185">Reference proteome</keyword>
<comment type="caution">
    <text evidence="1">The sequence shown here is derived from an EMBL/GenBank/DDBJ whole genome shotgun (WGS) entry which is preliminary data.</text>
</comment>